<sequence length="399" mass="43942">MKDDAFNITKRLVKVECLLKTAMAKYKDLEARSRHNNLRFMSVANMGHQDIFVEKLLTKLFSQQDFTDTSVVGTFYLTMAAAEVEAVMELLCHVAETDKIKAAVKHSTRGALYAGAAAFMGGLVGGPPGIAVGIKCLCGTHLYLDLQVGHLLSHWDPFSEDLEELITPMKTIWGKLQWSCSGRVTWFLDYERPLARHKDVAKSHFICRTNTVLLWDPTIDTSSSCFITGALRGSTGNLHAAGPAPSARLLTVRWPATCTHFAVHYPAAGLPHAVPCVLHVTAQWQALVRSPARPASFTFSIACAHAVCREGCAAVGGYLVFWMARGQFEPLPQIIRAMNESEKQKLYAEIVPMVEKLTWSTATQLITLVMGIPTLKQSVAAALINFVKHELKAQIKYGD</sequence>
<evidence type="ECO:0000313" key="2">
    <source>
        <dbReference type="EMBL" id="KAJ1082675.1"/>
    </source>
</evidence>
<evidence type="ECO:0000256" key="1">
    <source>
        <dbReference type="ARBA" id="ARBA00029457"/>
    </source>
</evidence>
<dbReference type="InterPro" id="IPR033369">
    <property type="entry name" value="C19orf12"/>
</dbReference>
<evidence type="ECO:0000313" key="3">
    <source>
        <dbReference type="Proteomes" id="UP001066276"/>
    </source>
</evidence>
<proteinExistence type="inferred from homology"/>
<comment type="similarity">
    <text evidence="1">Belongs to the C19orf12 family.</text>
</comment>
<reference evidence="2" key="1">
    <citation type="journal article" date="2022" name="bioRxiv">
        <title>Sequencing and chromosome-scale assembly of the giantPleurodeles waltlgenome.</title>
        <authorList>
            <person name="Brown T."/>
            <person name="Elewa A."/>
            <person name="Iarovenko S."/>
            <person name="Subramanian E."/>
            <person name="Araus A.J."/>
            <person name="Petzold A."/>
            <person name="Susuki M."/>
            <person name="Suzuki K.-i.T."/>
            <person name="Hayashi T."/>
            <person name="Toyoda A."/>
            <person name="Oliveira C."/>
            <person name="Osipova E."/>
            <person name="Leigh N.D."/>
            <person name="Simon A."/>
            <person name="Yun M.H."/>
        </authorList>
    </citation>
    <scope>NUCLEOTIDE SEQUENCE</scope>
    <source>
        <strain evidence="2">20211129_DDA</strain>
        <tissue evidence="2">Liver</tissue>
    </source>
</reference>
<dbReference type="AlphaFoldDB" id="A0AAV7KWX1"/>
<dbReference type="Proteomes" id="UP001066276">
    <property type="component" value="Chromosome 12"/>
</dbReference>
<dbReference type="EMBL" id="JANPWB010000016">
    <property type="protein sequence ID" value="KAJ1082675.1"/>
    <property type="molecule type" value="Genomic_DNA"/>
</dbReference>
<dbReference type="PANTHER" id="PTHR31493">
    <property type="entry name" value="NAZO FAMILY MEMBER"/>
    <property type="match status" value="1"/>
</dbReference>
<keyword evidence="3" id="KW-1185">Reference proteome</keyword>
<name>A0AAV7KWX1_PLEWA</name>
<gene>
    <name evidence="2" type="ORF">NDU88_002840</name>
</gene>
<dbReference type="Pfam" id="PF20721">
    <property type="entry name" value="C19orf12"/>
    <property type="match status" value="2"/>
</dbReference>
<dbReference type="PANTHER" id="PTHR31493:SF1">
    <property type="entry name" value="PROTEIN C19ORF12"/>
    <property type="match status" value="1"/>
</dbReference>
<accession>A0AAV7KWX1</accession>
<protein>
    <submittedName>
        <fullName evidence="2">Uncharacterized protein</fullName>
    </submittedName>
</protein>
<organism evidence="2 3">
    <name type="scientific">Pleurodeles waltl</name>
    <name type="common">Iberian ribbed newt</name>
    <dbReference type="NCBI Taxonomy" id="8319"/>
    <lineage>
        <taxon>Eukaryota</taxon>
        <taxon>Metazoa</taxon>
        <taxon>Chordata</taxon>
        <taxon>Craniata</taxon>
        <taxon>Vertebrata</taxon>
        <taxon>Euteleostomi</taxon>
        <taxon>Amphibia</taxon>
        <taxon>Batrachia</taxon>
        <taxon>Caudata</taxon>
        <taxon>Salamandroidea</taxon>
        <taxon>Salamandridae</taxon>
        <taxon>Pleurodelinae</taxon>
        <taxon>Pleurodeles</taxon>
    </lineage>
</organism>
<comment type="caution">
    <text evidence="2">The sequence shown here is derived from an EMBL/GenBank/DDBJ whole genome shotgun (WGS) entry which is preliminary data.</text>
</comment>